<dbReference type="SUPFAM" id="SSF54995">
    <property type="entry name" value="Ribosomal protein S6"/>
    <property type="match status" value="1"/>
</dbReference>
<dbReference type="InterPro" id="IPR035980">
    <property type="entry name" value="Ribosomal_bS6_sf"/>
</dbReference>
<dbReference type="GO" id="GO:1990904">
    <property type="term" value="C:ribonucleoprotein complex"/>
    <property type="evidence" value="ECO:0007669"/>
    <property type="project" value="UniProtKB-KW"/>
</dbReference>
<evidence type="ECO:0000256" key="1">
    <source>
        <dbReference type="ARBA" id="ARBA00009512"/>
    </source>
</evidence>
<evidence type="ECO:0000256" key="2">
    <source>
        <dbReference type="ARBA" id="ARBA00035104"/>
    </source>
</evidence>
<dbReference type="GO" id="GO:0005840">
    <property type="term" value="C:ribosome"/>
    <property type="evidence" value="ECO:0007669"/>
    <property type="project" value="UniProtKB-KW"/>
</dbReference>
<dbReference type="EMBL" id="DVNH01000014">
    <property type="protein sequence ID" value="HIU51281.1"/>
    <property type="molecule type" value="Genomic_DNA"/>
</dbReference>
<dbReference type="CDD" id="cd00473">
    <property type="entry name" value="bS6"/>
    <property type="match status" value="1"/>
</dbReference>
<comment type="caution">
    <text evidence="5">The sequence shown here is derived from an EMBL/GenBank/DDBJ whole genome shotgun (WGS) entry which is preliminary data.</text>
</comment>
<dbReference type="PANTHER" id="PTHR21011">
    <property type="entry name" value="MITOCHONDRIAL 28S RIBOSOMAL PROTEIN S6"/>
    <property type="match status" value="1"/>
</dbReference>
<dbReference type="InterPro" id="IPR000529">
    <property type="entry name" value="Ribosomal_bS6"/>
</dbReference>
<sequence length="95" mass="10992">MMNKYESIIIINPAVEEQAIKNIIATFTDLINKNGKVESVEEMGKRKLAYEVKKNKEGYYVLFNFDAEPASIAELERNYRITDEIIKFITVKKDA</sequence>
<reference evidence="5" key="2">
    <citation type="journal article" date="2021" name="PeerJ">
        <title>Extensive microbial diversity within the chicken gut microbiome revealed by metagenomics and culture.</title>
        <authorList>
            <person name="Gilroy R."/>
            <person name="Ravi A."/>
            <person name="Getino M."/>
            <person name="Pursley I."/>
            <person name="Horton D.L."/>
            <person name="Alikhan N.F."/>
            <person name="Baker D."/>
            <person name="Gharbi K."/>
            <person name="Hall N."/>
            <person name="Watson M."/>
            <person name="Adriaenssens E.M."/>
            <person name="Foster-Nyarko E."/>
            <person name="Jarju S."/>
            <person name="Secka A."/>
            <person name="Antonio M."/>
            <person name="Oren A."/>
            <person name="Chaudhuri R.R."/>
            <person name="La Ragione R."/>
            <person name="Hildebrand F."/>
            <person name="Pallen M.J."/>
        </authorList>
    </citation>
    <scope>NUCLEOTIDE SEQUENCE</scope>
    <source>
        <strain evidence="5">CHK195-15760</strain>
    </source>
</reference>
<protein>
    <recommendedName>
        <fullName evidence="3 4">Small ribosomal subunit protein bS6</fullName>
    </recommendedName>
</protein>
<dbReference type="HAMAP" id="MF_00360">
    <property type="entry name" value="Ribosomal_bS6"/>
    <property type="match status" value="1"/>
</dbReference>
<dbReference type="Proteomes" id="UP000824093">
    <property type="component" value="Unassembled WGS sequence"/>
</dbReference>
<name>A0A9D1M0H2_9FIRM</name>
<evidence type="ECO:0000256" key="4">
    <source>
        <dbReference type="HAMAP-Rule" id="MF_00360"/>
    </source>
</evidence>
<keyword evidence="4 5" id="KW-0689">Ribosomal protein</keyword>
<keyword evidence="4" id="KW-0699">rRNA-binding</keyword>
<dbReference type="GO" id="GO:0003735">
    <property type="term" value="F:structural constituent of ribosome"/>
    <property type="evidence" value="ECO:0007669"/>
    <property type="project" value="InterPro"/>
</dbReference>
<evidence type="ECO:0000313" key="5">
    <source>
        <dbReference type="EMBL" id="HIU51281.1"/>
    </source>
</evidence>
<proteinExistence type="inferred from homology"/>
<accession>A0A9D1M0H2</accession>
<dbReference type="PANTHER" id="PTHR21011:SF1">
    <property type="entry name" value="SMALL RIBOSOMAL SUBUNIT PROTEIN BS6M"/>
    <property type="match status" value="1"/>
</dbReference>
<dbReference type="NCBIfam" id="TIGR00166">
    <property type="entry name" value="S6"/>
    <property type="match status" value="1"/>
</dbReference>
<dbReference type="InterPro" id="IPR014717">
    <property type="entry name" value="Transl_elong_EF1B/ribsomal_bS6"/>
</dbReference>
<organism evidence="5 6">
    <name type="scientific">Candidatus Merdicola faecigallinarum</name>
    <dbReference type="NCBI Taxonomy" id="2840862"/>
    <lineage>
        <taxon>Bacteria</taxon>
        <taxon>Bacillati</taxon>
        <taxon>Bacillota</taxon>
        <taxon>Clostridia</taxon>
        <taxon>Candidatus Merdicola</taxon>
    </lineage>
</organism>
<dbReference type="GO" id="GO:0006412">
    <property type="term" value="P:translation"/>
    <property type="evidence" value="ECO:0007669"/>
    <property type="project" value="UniProtKB-UniRule"/>
</dbReference>
<dbReference type="InterPro" id="IPR020814">
    <property type="entry name" value="Ribosomal_S6_plastid/chlpt"/>
</dbReference>
<keyword evidence="4" id="KW-0687">Ribonucleoprotein</keyword>
<evidence type="ECO:0000313" key="6">
    <source>
        <dbReference type="Proteomes" id="UP000824093"/>
    </source>
</evidence>
<comment type="function">
    <text evidence="2 4">Binds together with bS18 to 16S ribosomal RNA.</text>
</comment>
<dbReference type="GO" id="GO:0070181">
    <property type="term" value="F:small ribosomal subunit rRNA binding"/>
    <property type="evidence" value="ECO:0007669"/>
    <property type="project" value="TreeGrafter"/>
</dbReference>
<reference evidence="5" key="1">
    <citation type="submission" date="2020-10" db="EMBL/GenBank/DDBJ databases">
        <authorList>
            <person name="Gilroy R."/>
        </authorList>
    </citation>
    <scope>NUCLEOTIDE SEQUENCE</scope>
    <source>
        <strain evidence="5">CHK195-15760</strain>
    </source>
</reference>
<dbReference type="Gene3D" id="3.30.70.60">
    <property type="match status" value="1"/>
</dbReference>
<keyword evidence="4" id="KW-0694">RNA-binding</keyword>
<dbReference type="AlphaFoldDB" id="A0A9D1M0H2"/>
<dbReference type="Pfam" id="PF01250">
    <property type="entry name" value="Ribosomal_S6"/>
    <property type="match status" value="1"/>
</dbReference>
<dbReference type="GO" id="GO:0005737">
    <property type="term" value="C:cytoplasm"/>
    <property type="evidence" value="ECO:0007669"/>
    <property type="project" value="UniProtKB-ARBA"/>
</dbReference>
<evidence type="ECO:0000256" key="3">
    <source>
        <dbReference type="ARBA" id="ARBA00035294"/>
    </source>
</evidence>
<comment type="similarity">
    <text evidence="1 4">Belongs to the bacterial ribosomal protein bS6 family.</text>
</comment>
<gene>
    <name evidence="4 5" type="primary">rpsF</name>
    <name evidence="5" type="ORF">IAB70_01440</name>
</gene>